<reference evidence="43 84" key="1">
    <citation type="submission" date="2016-09" db="EMBL/GenBank/DDBJ databases">
        <title>100K Listeria isolates.</title>
        <authorList>
            <person name="Chen P."/>
            <person name="Weimer B.C."/>
            <person name="Kong N."/>
            <person name="Huang B."/>
        </authorList>
    </citation>
    <scope>NUCLEOTIDE SEQUENCE [LARGE SCALE GENOMIC DNA]</scope>
    <source>
        <strain evidence="43 84">BCW_2383</strain>
    </source>
</reference>
<dbReference type="EMBL" id="AAALRN010000002">
    <property type="protein sequence ID" value="EAD1184581.1"/>
    <property type="molecule type" value="Genomic_DNA"/>
</dbReference>
<evidence type="ECO:0000313" key="48">
    <source>
        <dbReference type="Proteomes" id="UP000344343"/>
    </source>
</evidence>
<dbReference type="Proteomes" id="UP000530452">
    <property type="component" value="Unassembled WGS sequence"/>
</dbReference>
<dbReference type="EMBL" id="AACJYH010000003">
    <property type="protein sequence ID" value="EAK8896999.1"/>
    <property type="molecule type" value="Genomic_DNA"/>
</dbReference>
<dbReference type="EMBL" id="AABEMN010000009">
    <property type="protein sequence ID" value="EAG9519618.1"/>
    <property type="molecule type" value="Genomic_DNA"/>
</dbReference>
<evidence type="ECO:0000313" key="9">
    <source>
        <dbReference type="EMBL" id="EAE1339171.1"/>
    </source>
</evidence>
<evidence type="ECO:0000313" key="46">
    <source>
        <dbReference type="Proteomes" id="UP000337746"/>
    </source>
</evidence>
<evidence type="ECO:0000313" key="51">
    <source>
        <dbReference type="Proteomes" id="UP000354255"/>
    </source>
</evidence>
<evidence type="ECO:0000313" key="27">
    <source>
        <dbReference type="EMBL" id="ECB9512216.1"/>
    </source>
</evidence>
<evidence type="ECO:0000313" key="19">
    <source>
        <dbReference type="EMBL" id="EAG6168831.1"/>
    </source>
</evidence>
<evidence type="ECO:0000313" key="82">
    <source>
        <dbReference type="Proteomes" id="UP000843775"/>
    </source>
</evidence>
<evidence type="ECO:0000313" key="77">
    <source>
        <dbReference type="Proteomes" id="UP000546397"/>
    </source>
</evidence>
<dbReference type="Proteomes" id="UP000345329">
    <property type="component" value="Unassembled WGS sequence"/>
</dbReference>
<evidence type="ECO:0000313" key="33">
    <source>
        <dbReference type="EMBL" id="EDN9835901.1"/>
    </source>
</evidence>
<reference evidence="61 78" key="7">
    <citation type="submission" date="2019-04" db="EMBL/GenBank/DDBJ databases">
        <authorList>
            <consortium name="GenomeTrakr network: Whole genome sequencing for foodborne pathogen traceback"/>
        </authorList>
    </citation>
    <scope>NUCLEOTIDE SEQUENCE [LARGE SCALE GENOMIC DNA]</scope>
    <source>
        <strain evidence="20 78">CFSAN004300</strain>
        <strain evidence="30 53">FLAG-55987</strain>
        <strain evidence="25 61">PHLUSALM00088</strain>
    </source>
</reference>
<dbReference type="EMBL" id="AALGDA010000020">
    <property type="protein sequence ID" value="ECY9782922.1"/>
    <property type="molecule type" value="Genomic_DNA"/>
</dbReference>
<evidence type="ECO:0000313" key="74">
    <source>
        <dbReference type="Proteomes" id="UP000533021"/>
    </source>
</evidence>
<dbReference type="Proteomes" id="UP000528151">
    <property type="component" value="Unassembled WGS sequence"/>
</dbReference>
<evidence type="ECO:0000313" key="24">
    <source>
        <dbReference type="EMBL" id="EAK8896999.1"/>
    </source>
</evidence>
<reference evidence="44 48" key="5">
    <citation type="submission" date="2019-02" db="EMBL/GenBank/DDBJ databases">
        <authorList>
            <consortium name="GenomeTrakr: Next Generation Sequencing Network for Food Pathogen Tracability"/>
        </authorList>
    </citation>
    <scope>NUCLEOTIDE SEQUENCE [LARGE SCALE GENOMIC DNA]</scope>
    <source>
        <strain evidence="3 54">CFSAN008042</strain>
        <strain evidence="18 72">CFSAN063727</strain>
        <strain evidence="32 64">CFSAN102901</strain>
        <strain evidence="9 56">FDA00006494</strain>
        <strain evidence="5 60">FDA00008584</strain>
        <strain evidence="15">FDA00011243</strain>
        <strain evidence="2 44">FDA00013332</strain>
        <strain evidence="8 48">FDA00013853</strain>
        <strain evidence="26 62">FDA00014336</strain>
        <strain evidence="28 57">FDA00014370</strain>
        <strain evidence="27 59">FDA00014392</strain>
        <strain evidence="34">FDA00015054</strain>
        <strain evidence="17 75">FDA1005580-S054-001</strain>
        <strain evidence="68">FDA1090798-S029-001</strain>
        <strain evidence="69">FDA956581-098-004</strain>
        <strain evidence="16 71">FDA960927-006-004</strain>
        <strain evidence="19 79">FLAG-38921</strain>
        <strain evidence="29 63">FLAG-51482A</strain>
        <strain evidence="14 46">FLAG-54356</strain>
        <strain evidence="7 55">FSIS31901579</strain>
        <strain evidence="33 66">OSF101448</strain>
        <strain evidence="6 49">VA-WGS-00405</strain>
    </source>
</reference>
<dbReference type="EMBL" id="AABAYG010000003">
    <property type="protein sequence ID" value="EAG2245246.1"/>
    <property type="molecule type" value="Genomic_DNA"/>
</dbReference>
<dbReference type="Proteomes" id="UP000540117">
    <property type="component" value="Unassembled WGS sequence"/>
</dbReference>
<evidence type="ECO:0000313" key="65">
    <source>
        <dbReference type="Proteomes" id="UP000460224"/>
    </source>
</evidence>
<dbReference type="Proteomes" id="UP000358545">
    <property type="component" value="Unassembled WGS sequence"/>
</dbReference>
<evidence type="ECO:0000313" key="12">
    <source>
        <dbReference type="EMBL" id="EAG0866258.1"/>
    </source>
</evidence>
<dbReference type="Proteomes" id="UP000460224">
    <property type="component" value="Unassembled WGS sequence"/>
</dbReference>
<evidence type="ECO:0000313" key="13">
    <source>
        <dbReference type="EMBL" id="EAG1893045.1"/>
    </source>
</evidence>
<evidence type="ECO:0000313" key="18">
    <source>
        <dbReference type="EMBL" id="EAG4460978.1"/>
    </source>
</evidence>
<evidence type="ECO:0000313" key="42">
    <source>
        <dbReference type="EMBL" id="NYA01099.1"/>
    </source>
</evidence>
<dbReference type="EMBL" id="AABAWE010000002">
    <property type="protein sequence ID" value="EAG2086547.1"/>
    <property type="molecule type" value="Genomic_DNA"/>
</dbReference>
<evidence type="ECO:0000313" key="73">
    <source>
        <dbReference type="Proteomes" id="UP000530452"/>
    </source>
</evidence>
<dbReference type="Proteomes" id="UP000350032">
    <property type="component" value="Unassembled WGS sequence"/>
</dbReference>
<evidence type="ECO:0000313" key="56">
    <source>
        <dbReference type="Proteomes" id="UP000379076"/>
    </source>
</evidence>
<dbReference type="EMBL" id="AAANYN010000003">
    <property type="protein sequence ID" value="EAD5773259.1"/>
    <property type="molecule type" value="Genomic_DNA"/>
</dbReference>
<dbReference type="Proteomes" id="UP000481141">
    <property type="component" value="Unassembled WGS sequence"/>
</dbReference>
<dbReference type="Proteomes" id="UP000533021">
    <property type="component" value="Unassembled WGS sequence"/>
</dbReference>
<dbReference type="Proteomes" id="UP000840197">
    <property type="component" value="Unassembled WGS sequence"/>
</dbReference>
<dbReference type="KEGG" id="lmv:Y193_01105"/>
<dbReference type="EMBL" id="AAHZFN010000014">
    <property type="protein sequence ID" value="ECB9474207.1"/>
    <property type="molecule type" value="Genomic_DNA"/>
</dbReference>
<evidence type="ECO:0000313" key="49">
    <source>
        <dbReference type="Proteomes" id="UP000345329"/>
    </source>
</evidence>
<dbReference type="Proteomes" id="UP000368512">
    <property type="component" value="Unassembled WGS sequence"/>
</dbReference>
<evidence type="ECO:0000313" key="63">
    <source>
        <dbReference type="Proteomes" id="UP000427828"/>
    </source>
</evidence>
<dbReference type="Proteomes" id="UP000489121">
    <property type="component" value="Unassembled WGS sequence"/>
</dbReference>
<dbReference type="Proteomes" id="UP000354255">
    <property type="component" value="Unassembled WGS sequence"/>
</dbReference>
<evidence type="ECO:0000313" key="25">
    <source>
        <dbReference type="EMBL" id="EAK9317688.1"/>
    </source>
</evidence>
<dbReference type="RefSeq" id="WP_003724865.1">
    <property type="nucleotide sequence ID" value="NC_021824.1"/>
</dbReference>
<evidence type="ECO:0000313" key="8">
    <source>
        <dbReference type="EMBL" id="EAD5786632.1"/>
    </source>
</evidence>
<evidence type="ECO:0000313" key="50">
    <source>
        <dbReference type="Proteomes" id="UP000350032"/>
    </source>
</evidence>
<evidence type="ECO:0000313" key="35">
    <source>
        <dbReference type="EMBL" id="HAB8399594.1"/>
    </source>
</evidence>
<evidence type="ECO:0000313" key="41">
    <source>
        <dbReference type="EMBL" id="KAA9448444.1"/>
    </source>
</evidence>
<evidence type="ECO:0000313" key="21">
    <source>
        <dbReference type="EMBL" id="EAG9519618.1"/>
    </source>
</evidence>
<evidence type="ECO:0000313" key="2">
    <source>
        <dbReference type="EMBL" id="EAC6548642.1"/>
    </source>
</evidence>
<dbReference type="EMBL" id="AAANYR010000004">
    <property type="protein sequence ID" value="EAD5786632.1"/>
    <property type="molecule type" value="Genomic_DNA"/>
</dbReference>
<dbReference type="EMBL" id="AABBZO010000001">
    <property type="protein sequence ID" value="EAG4460978.1"/>
    <property type="molecule type" value="Genomic_DNA"/>
</dbReference>
<evidence type="ECO:0000313" key="84">
    <source>
        <dbReference type="Proteomes" id="UP000852906"/>
    </source>
</evidence>
<evidence type="ECO:0000313" key="11">
    <source>
        <dbReference type="EMBL" id="EAE4941887.1"/>
    </source>
</evidence>
<dbReference type="EMBL" id="DAAJFY010000002">
    <property type="protein sequence ID" value="HAC0274612.1"/>
    <property type="molecule type" value="Genomic_DNA"/>
</dbReference>
<dbReference type="Proteomes" id="UP000427828">
    <property type="component" value="Unassembled WGS sequence"/>
</dbReference>
<dbReference type="EMBL" id="MJTJ01000013">
    <property type="protein sequence ID" value="OET50670.1"/>
    <property type="molecule type" value="Genomic_DNA"/>
</dbReference>
<dbReference type="Proteomes" id="UP000398321">
    <property type="component" value="Unassembled WGS sequence"/>
</dbReference>
<dbReference type="Proteomes" id="UP000403352">
    <property type="component" value="Unassembled WGS sequence"/>
</dbReference>
<reference evidence="35" key="8">
    <citation type="submission" date="2020-01" db="EMBL/GenBank/DDBJ databases">
        <authorList>
            <consortium name="NCBI Pathogen Detection Project"/>
        </authorList>
    </citation>
    <scope>NUCLEOTIDE SEQUENCE</scope>
    <source>
        <strain evidence="40">2017-325981-023-01</strain>
        <strain evidence="36">CFIAFB20100120</strain>
        <strain evidence="35">CFIAFB20130012</strain>
        <strain evidence="38">CFIAFB20170037</strain>
        <strain evidence="37">CFIAFB20170045</strain>
        <strain evidence="39">DMG1500109</strain>
    </source>
</reference>
<dbReference type="Proteomes" id="UP000467347">
    <property type="component" value="Unassembled WGS sequence"/>
</dbReference>
<evidence type="ECO:0000313" key="10">
    <source>
        <dbReference type="EMBL" id="EAE2353501.1"/>
    </source>
</evidence>
<dbReference type="Proteomes" id="UP000423131">
    <property type="component" value="Unassembled WGS sequence"/>
</dbReference>
<dbReference type="Proteomes" id="UP000410967">
    <property type="component" value="Unassembled WGS sequence"/>
</dbReference>
<proteinExistence type="predicted"/>
<evidence type="ECO:0000313" key="68">
    <source>
        <dbReference type="Proteomes" id="UP000478704"/>
    </source>
</evidence>
<dbReference type="Proteomes" id="UP000379076">
    <property type="component" value="Unassembled WGS sequence"/>
</dbReference>
<evidence type="ECO:0000313" key="79">
    <source>
        <dbReference type="Proteomes" id="UP000566721"/>
    </source>
</evidence>
<dbReference type="Proteomes" id="UP000843503">
    <property type="component" value="Unassembled WGS sequence"/>
</dbReference>
<evidence type="ECO:0000313" key="83">
    <source>
        <dbReference type="Proteomes" id="UP000844415"/>
    </source>
</evidence>
<evidence type="ECO:0000313" key="14">
    <source>
        <dbReference type="EMBL" id="EAG2086547.1"/>
    </source>
</evidence>
<evidence type="ECO:0000313" key="61">
    <source>
        <dbReference type="Proteomes" id="UP000410967"/>
    </source>
</evidence>
<evidence type="ECO:0000313" key="55">
    <source>
        <dbReference type="Proteomes" id="UP000376505"/>
    </source>
</evidence>
<evidence type="ECO:0000313" key="54">
    <source>
        <dbReference type="Proteomes" id="UP000368512"/>
    </source>
</evidence>
<evidence type="ECO:0000313" key="40">
    <source>
        <dbReference type="EMBL" id="HAJ9593557.1"/>
    </source>
</evidence>
<dbReference type="EMBL" id="AABBAW010000002">
    <property type="protein sequence ID" value="EAG2514685.1"/>
    <property type="molecule type" value="Genomic_DNA"/>
</dbReference>
<evidence type="ECO:0000313" key="60">
    <source>
        <dbReference type="Proteomes" id="UP000403352"/>
    </source>
</evidence>
<sequence length="149" mass="16666">MIIIKNFASKNIRLIMALVIGVLVFAPVFHSKAADNNIGFDFKLKPNCANSGSSSRYRETSSVNNPWKVRLDNSTEGKGTIASFWLGTYNKNKNAVQGSTIMNVKQGAKTRYCGAYKVANKNTTYLAAENNNYNSKTYYVDGIWDEETW</sequence>
<dbReference type="Proteomes" id="UP000852906">
    <property type="component" value="Unassembled WGS sequence"/>
</dbReference>
<dbReference type="Proteomes" id="UP000841146">
    <property type="component" value="Unassembled WGS sequence"/>
</dbReference>
<dbReference type="EMBL" id="AALAQH010000003">
    <property type="protein sequence ID" value="ECX6924607.1"/>
    <property type="molecule type" value="Genomic_DNA"/>
</dbReference>
<dbReference type="EMBL" id="JACAVN010000002">
    <property type="protein sequence ID" value="NYA01099.1"/>
    <property type="molecule type" value="Genomic_DNA"/>
</dbReference>
<dbReference type="OMA" id="YHANSQG"/>
<evidence type="ECO:0000313" key="39">
    <source>
        <dbReference type="EMBL" id="HAC1753661.1"/>
    </source>
</evidence>
<evidence type="ECO:0000313" key="28">
    <source>
        <dbReference type="EMBL" id="ECC1555488.1"/>
    </source>
</evidence>
<dbReference type="EMBL" id="AAAJWF010000008">
    <property type="protein sequence ID" value="EAC7481425.1"/>
    <property type="molecule type" value="Genomic_DNA"/>
</dbReference>
<dbReference type="EMBL" id="AAAREG010000002">
    <property type="protein sequence ID" value="EAE2353501.1"/>
    <property type="molecule type" value="Genomic_DNA"/>
</dbReference>
<evidence type="ECO:0000313" key="29">
    <source>
        <dbReference type="EMBL" id="ECX6924607.1"/>
    </source>
</evidence>
<evidence type="ECO:0000313" key="26">
    <source>
        <dbReference type="EMBL" id="ECB9474207.1"/>
    </source>
</evidence>
<gene>
    <name evidence="12" type="ORF">A8L61_03065</name>
    <name evidence="20" type="ORF">AB917_01595</name>
    <name evidence="1" type="ORF">ABZ57_06960</name>
    <name evidence="43" type="ORF">AJL21_05610</name>
    <name evidence="9" type="ORF">ART25_09670</name>
    <name evidence="16" type="ORF">B1N52_05890</name>
    <name evidence="15" type="ORF">B1S26_07465</name>
    <name evidence="13" type="ORF">BB997_05415</name>
    <name evidence="29" type="ORF">BCZ19_07995</name>
    <name evidence="14" type="ORF">BCZ21_04695</name>
    <name evidence="18" type="ORF">CA369_01630</name>
    <name evidence="17" type="ORF">CAV64_06875</name>
    <name evidence="22" type="ORF">D4920_06925</name>
    <name evidence="21" type="ORF">D4B11_07520</name>
    <name evidence="23" type="ORF">D5N24_06270</name>
    <name evidence="24" type="ORF">D7104_04705</name>
    <name evidence="41" type="ORF">DCK61_12365</name>
    <name evidence="19" type="ORF">DCT16_05425</name>
    <name evidence="3" type="ORF">DQ70_12100</name>
    <name evidence="2" type="ORF">DU018_09725</name>
    <name evidence="11" type="ORF">E1W56_07500</name>
    <name evidence="8" type="ORF">EX365_08695</name>
    <name evidence="7" type="ORF">EXZ73_03035</name>
    <name evidence="30" type="ORF">F6436_01575</name>
    <name evidence="31" type="ORF">F6515_07930</name>
    <name evidence="25" type="ORF">FA835_11285</name>
    <name evidence="27" type="ORF">FLQ97_00555</name>
    <name evidence="26" type="ORF">FLR03_11020</name>
    <name evidence="28" type="ORF">FNX40_01570</name>
    <name evidence="34" type="ORF">G3O21_000312</name>
    <name evidence="39" type="ORF">GI949_01570</name>
    <name evidence="33" type="ORF">GJW51_04365</name>
    <name evidence="32" type="ORF">GQG13_05840</name>
    <name evidence="35" type="ORF">GYR60_13775</name>
    <name evidence="36" type="ORF">GYS09_06905</name>
    <name evidence="37" type="ORF">GYX23_01535</name>
    <name evidence="38" type="ORF">GYY14_04410</name>
    <name evidence="40" type="ORF">HQN34_001762</name>
    <name evidence="42" type="ORF">HZJ64_04570</name>
    <name evidence="4" type="ORF">KV70_01570</name>
    <name evidence="5" type="ORF">QD52_05705</name>
    <name evidence="6" type="ORF">UI29_05700</name>
    <name evidence="10" type="ORF">Y261_03955</name>
</gene>
<evidence type="ECO:0000313" key="57">
    <source>
        <dbReference type="Proteomes" id="UP000389283"/>
    </source>
</evidence>
<dbReference type="Proteomes" id="UP000546397">
    <property type="component" value="Unassembled WGS sequence"/>
</dbReference>
<dbReference type="EMBL" id="QDAY01000004">
    <property type="protein sequence ID" value="KAA9448444.1"/>
    <property type="molecule type" value="Genomic_DNA"/>
</dbReference>
<dbReference type="Proteomes" id="UP000339309">
    <property type="component" value="Unassembled WGS sequence"/>
</dbReference>
<reference evidence="11 58" key="6">
    <citation type="submission" date="2019-03" db="EMBL/GenBank/DDBJ databases">
        <authorList>
            <person name="Ashton P.M."/>
            <person name="Dallman T."/>
            <person name="Nair S."/>
            <person name="De Pinna E."/>
            <person name="Peters T."/>
            <person name="Grant K."/>
        </authorList>
    </citation>
    <scope>NUCLEOTIDE SEQUENCE [LARGE SCALE GENOMIC DNA]</scope>
    <source>
        <strain evidence="22 74">282333</strain>
        <strain evidence="23 73">282352</strain>
        <strain evidence="21 77">289003</strain>
        <strain evidence="11">RL15000286</strain>
    </source>
</reference>
<evidence type="ECO:0000313" key="36">
    <source>
        <dbReference type="EMBL" id="HAB8557011.1"/>
    </source>
</evidence>
<dbReference type="Proteomes" id="UP000544530">
    <property type="component" value="Unassembled WGS sequence"/>
</dbReference>
<dbReference type="EMBL" id="AAIAJJ010000001">
    <property type="protein sequence ID" value="ECC1555488.1"/>
    <property type="molecule type" value="Genomic_DNA"/>
</dbReference>
<evidence type="ECO:0000313" key="30">
    <source>
        <dbReference type="EMBL" id="ECY6543008.1"/>
    </source>
</evidence>
<protein>
    <submittedName>
        <fullName evidence="8">DUF2712 domain-containing protein</fullName>
    </submittedName>
</protein>
<dbReference type="Proteomes" id="UP000336166">
    <property type="component" value="Unassembled WGS sequence"/>
</dbReference>
<dbReference type="Proteomes" id="UP000393182">
    <property type="component" value="Unassembled WGS sequence"/>
</dbReference>
<dbReference type="EMBL" id="AABFVG010000003">
    <property type="protein sequence ID" value="EAH2281798.1"/>
    <property type="molecule type" value="Genomic_DNA"/>
</dbReference>
<evidence type="ECO:0000313" key="1">
    <source>
        <dbReference type="EMBL" id="EAC4552220.1"/>
    </source>
</evidence>
<dbReference type="EMBL" id="DAAIJL010000005">
    <property type="protein sequence ID" value="HAB8557011.1"/>
    <property type="molecule type" value="Genomic_DNA"/>
</dbReference>
<dbReference type="Proteomes" id="UP000455569">
    <property type="component" value="Unassembled WGS sequence"/>
</dbReference>
<evidence type="ECO:0000313" key="81">
    <source>
        <dbReference type="Proteomes" id="UP000841146"/>
    </source>
</evidence>
<reference evidence="80 81" key="2">
    <citation type="journal article" date="2018" name="Genome Biol.">
        <title>SKESA: strategic k-mer extension for scrupulous assemblies.</title>
        <authorList>
            <person name="Souvorov A."/>
            <person name="Agarwala R."/>
            <person name="Lipman D.J."/>
        </authorList>
    </citation>
    <scope>NUCLEOTIDE SEQUENCE [LARGE SCALE GENOMIC DNA]</scope>
    <source>
        <strain evidence="40">2017-325981-023-01</strain>
        <strain evidence="36 83">CFIAFB20100120</strain>
        <strain evidence="35 80">CFIAFB20130012</strain>
        <strain evidence="38">CFIAFB20170037</strain>
        <strain evidence="37 81">CFIAFB20170045</strain>
        <strain evidence="39 82">DMG1500109</strain>
    </source>
</reference>
<dbReference type="Proteomes" id="UP000844415">
    <property type="component" value="Unassembled WGS sequence"/>
</dbReference>
<evidence type="ECO:0000313" key="59">
    <source>
        <dbReference type="Proteomes" id="UP000398321"/>
    </source>
</evidence>
<evidence type="ECO:0000313" key="17">
    <source>
        <dbReference type="EMBL" id="EAG4330971.1"/>
    </source>
</evidence>
<dbReference type="EMBL" id="AABDGJ010000001">
    <property type="protein sequence ID" value="EAG6989289.1"/>
    <property type="molecule type" value="Genomic_DNA"/>
</dbReference>
<evidence type="ECO:0000313" key="72">
    <source>
        <dbReference type="Proteomes" id="UP000528151"/>
    </source>
</evidence>
<accession>A0A0B8QVK7</accession>
<evidence type="ECO:0000313" key="38">
    <source>
        <dbReference type="EMBL" id="HAC0274612.1"/>
    </source>
</evidence>
<dbReference type="EMBL" id="AAHZFY010000001">
    <property type="protein sequence ID" value="ECB9512216.1"/>
    <property type="molecule type" value="Genomic_DNA"/>
</dbReference>
<dbReference type="Proteomes" id="UP000331186">
    <property type="component" value="Unassembled WGS sequence"/>
</dbReference>
<evidence type="ECO:0000313" key="75">
    <source>
        <dbReference type="Proteomes" id="UP000540117"/>
    </source>
</evidence>
<evidence type="ECO:0000313" key="31">
    <source>
        <dbReference type="EMBL" id="ECY9782922.1"/>
    </source>
</evidence>
<dbReference type="Proteomes" id="UP000478704">
    <property type="component" value="Unassembled WGS sequence"/>
</dbReference>
<evidence type="ECO:0000313" key="43">
    <source>
        <dbReference type="EMBL" id="OET50670.1"/>
    </source>
</evidence>
<evidence type="ECO:0000313" key="45">
    <source>
        <dbReference type="Proteomes" id="UP000336166"/>
    </source>
</evidence>
<dbReference type="Proteomes" id="UP000566721">
    <property type="component" value="Unassembled WGS sequence"/>
</dbReference>
<dbReference type="Proteomes" id="UP000548278">
    <property type="component" value="Unassembled WGS sequence"/>
</dbReference>
<evidence type="ECO:0000313" key="5">
    <source>
        <dbReference type="EMBL" id="EAD1184581.1"/>
    </source>
</evidence>
<dbReference type="EMBL" id="AAAMZD010000002">
    <property type="protein sequence ID" value="EAD3792272.1"/>
    <property type="molecule type" value="Genomic_DNA"/>
</dbReference>
<evidence type="ECO:0000313" key="62">
    <source>
        <dbReference type="Proteomes" id="UP000423131"/>
    </source>
</evidence>
<reference evidence="42 76" key="9">
    <citation type="submission" date="2020-06" db="EMBL/GenBank/DDBJ databases">
        <title>Two Listeria outbreaks in Switzerland in 2018 and 2020.</title>
        <authorList>
            <person name="Stevens M.J.A."/>
            <person name="Bloemberg G."/>
            <person name="Nusch-Inderbinnen M."/>
            <person name="Stephan R."/>
        </authorList>
    </citation>
    <scope>NUCLEOTIDE SEQUENCE [LARGE SCALE GENOMIC DNA]</scope>
    <source>
        <strain evidence="42 76">N18-0707</strain>
    </source>
</reference>
<evidence type="ECO:0000313" key="78">
    <source>
        <dbReference type="Proteomes" id="UP000548278"/>
    </source>
</evidence>
<evidence type="ECO:0000313" key="22">
    <source>
        <dbReference type="EMBL" id="EAH2281798.1"/>
    </source>
</evidence>
<reference evidence="41 65" key="3">
    <citation type="submission" date="2018-04" db="EMBL/GenBank/DDBJ databases">
        <title>Genome Analysis of a Prevalent Clone of Listeria monocytogenes Sequence Type 87 in China.</title>
        <authorList>
            <person name="Wang Y."/>
        </authorList>
    </citation>
    <scope>NUCLEOTIDE SEQUENCE [LARGE SCALE GENOMIC DNA]</scope>
    <source>
        <strain evidence="41 65">ICDC_LM1523</strain>
    </source>
</reference>
<evidence type="ECO:0000313" key="70">
    <source>
        <dbReference type="Proteomes" id="UP000489121"/>
    </source>
</evidence>
<dbReference type="EMBL" id="AACKDQ010000027">
    <property type="protein sequence ID" value="EAK9317688.1"/>
    <property type="molecule type" value="Genomic_DNA"/>
</dbReference>
<evidence type="ECO:0000313" key="44">
    <source>
        <dbReference type="Proteomes" id="UP000331186"/>
    </source>
</evidence>
<dbReference type="EMBL" id="AANDSR010000002">
    <property type="protein sequence ID" value="EDN9835901.1"/>
    <property type="molecule type" value="Genomic_DNA"/>
</dbReference>
<evidence type="ECO:0000313" key="20">
    <source>
        <dbReference type="EMBL" id="EAG6989289.1"/>
    </source>
</evidence>
<dbReference type="Proteomes" id="UP000337746">
    <property type="component" value="Unassembled WGS sequence"/>
</dbReference>
<evidence type="ECO:0000313" key="53">
    <source>
        <dbReference type="Proteomes" id="UP000364988"/>
    </source>
</evidence>
<evidence type="ECO:0000313" key="66">
    <source>
        <dbReference type="Proteomes" id="UP000467347"/>
    </source>
</evidence>
<dbReference type="EMBL" id="DAAIHR010000017">
    <property type="protein sequence ID" value="HAB8399594.1"/>
    <property type="molecule type" value="Genomic_DNA"/>
</dbReference>
<dbReference type="Proteomes" id="UP000344343">
    <property type="component" value="Unassembled WGS sequence"/>
</dbReference>
<dbReference type="EMBL" id="AAAIKW010000003">
    <property type="protein sequence ID" value="EAC4552220.1"/>
    <property type="molecule type" value="Genomic_DNA"/>
</dbReference>
<dbReference type="EMBL" id="AABBYJ010000003">
    <property type="protein sequence ID" value="EAG4330971.1"/>
    <property type="molecule type" value="Genomic_DNA"/>
</dbReference>
<dbReference type="EMBL" id="AALEDS010000001">
    <property type="protein sequence ID" value="ECY6543008.1"/>
    <property type="molecule type" value="Genomic_DNA"/>
</dbReference>
<dbReference type="Proteomes" id="UP000389283">
    <property type="component" value="Unassembled WGS sequence"/>
</dbReference>
<dbReference type="EMBL" id="DAAJCS010000001">
    <property type="protein sequence ID" value="HAC0011670.1"/>
    <property type="molecule type" value="Genomic_DNA"/>
</dbReference>
<evidence type="ECO:0000313" key="76">
    <source>
        <dbReference type="Proteomes" id="UP000544530"/>
    </source>
</evidence>
<dbReference type="EMBL" id="AABATR010000002">
    <property type="protein sequence ID" value="EAG1893045.1"/>
    <property type="molecule type" value="Genomic_DNA"/>
</dbReference>
<dbReference type="Proteomes" id="UP000842809">
    <property type="component" value="Unassembled WGS sequence"/>
</dbReference>
<dbReference type="EMBL" id="DAAJZA010000001">
    <property type="protein sequence ID" value="HAC1753661.1"/>
    <property type="molecule type" value="Genomic_DNA"/>
</dbReference>
<evidence type="ECO:0000313" key="80">
    <source>
        <dbReference type="Proteomes" id="UP000840197"/>
    </source>
</evidence>
<evidence type="ECO:0000313" key="47">
    <source>
        <dbReference type="Proteomes" id="UP000339309"/>
    </source>
</evidence>
<evidence type="ECO:0000313" key="23">
    <source>
        <dbReference type="EMBL" id="EAH3293995.1"/>
    </source>
</evidence>
<dbReference type="EMBL" id="AAAQQZ010000004">
    <property type="protein sequence ID" value="EAE1339171.1"/>
    <property type="molecule type" value="Genomic_DNA"/>
</dbReference>
<organism evidence="8 48">
    <name type="scientific">Listeria monocytogenes</name>
    <dbReference type="NCBI Taxonomy" id="1639"/>
    <lineage>
        <taxon>Bacteria</taxon>
        <taxon>Bacillati</taxon>
        <taxon>Bacillota</taxon>
        <taxon>Bacilli</taxon>
        <taxon>Bacillales</taxon>
        <taxon>Listeriaceae</taxon>
        <taxon>Listeria</taxon>
    </lineage>
</organism>
<evidence type="ECO:0000313" key="52">
    <source>
        <dbReference type="Proteomes" id="UP000358545"/>
    </source>
</evidence>
<dbReference type="EMBL" id="AAAKQF010000001">
    <property type="protein sequence ID" value="EAC9038898.1"/>
    <property type="molecule type" value="Genomic_DNA"/>
</dbReference>
<dbReference type="EMBL" id="AABGHY010000003">
    <property type="protein sequence ID" value="EAH3293995.1"/>
    <property type="molecule type" value="Genomic_DNA"/>
</dbReference>
<dbReference type="EMBL" id="AAASLB010000003">
    <property type="protein sequence ID" value="EAE4941887.1"/>
    <property type="molecule type" value="Genomic_DNA"/>
</dbReference>
<evidence type="ECO:0000313" key="34">
    <source>
        <dbReference type="EMBL" id="EDP8512919.1"/>
    </source>
</evidence>
<evidence type="ECO:0000313" key="58">
    <source>
        <dbReference type="Proteomes" id="UP000393182"/>
    </source>
</evidence>
<comment type="caution">
    <text evidence="8">The sequence shown here is derived from an EMBL/GenBank/DDBJ whole genome shotgun (WGS) entry which is preliminary data.</text>
</comment>
<dbReference type="Proteomes" id="UP000843775">
    <property type="component" value="Unassembled WGS sequence"/>
</dbReference>
<evidence type="ECO:0000313" key="7">
    <source>
        <dbReference type="EMBL" id="EAD5773259.1"/>
    </source>
</evidence>
<dbReference type="AlphaFoldDB" id="A0A0B8QVK7"/>
<evidence type="ECO:0000313" key="6">
    <source>
        <dbReference type="EMBL" id="EAD3792272.1"/>
    </source>
</evidence>
<evidence type="ECO:0000313" key="37">
    <source>
        <dbReference type="EMBL" id="HAC0011670.1"/>
    </source>
</evidence>
<name>A0A0B8QVK7_LISMN</name>
<dbReference type="Proteomes" id="UP000478682">
    <property type="component" value="Unassembled WGS sequence"/>
</dbReference>
<dbReference type="EMBL" id="AANPAU010000001">
    <property type="protein sequence ID" value="EDP8512919.1"/>
    <property type="molecule type" value="Genomic_DNA"/>
</dbReference>
<evidence type="ECO:0000313" key="32">
    <source>
        <dbReference type="EMBL" id="EDN7714648.1"/>
    </source>
</evidence>
<evidence type="ECO:0000313" key="15">
    <source>
        <dbReference type="EMBL" id="EAG2245246.1"/>
    </source>
</evidence>
<evidence type="ECO:0000313" key="69">
    <source>
        <dbReference type="Proteomes" id="UP000481141"/>
    </source>
</evidence>
<evidence type="ECO:0000313" key="3">
    <source>
        <dbReference type="EMBL" id="EAC7481425.1"/>
    </source>
</evidence>
<dbReference type="EMBL" id="AABCVX010000002">
    <property type="protein sequence ID" value="EAG6168831.1"/>
    <property type="molecule type" value="Genomic_DNA"/>
</dbReference>
<dbReference type="InterPro" id="IPR020208">
    <property type="entry name" value="DUF2712"/>
</dbReference>
<reference evidence="45 47" key="4">
    <citation type="submission" date="2018-06" db="EMBL/GenBank/DDBJ databases">
        <authorList>
            <consortium name="PulseNet: The National Subtyping Network for Foodborne Disease Surveillance"/>
            <person name="Tarr C.L."/>
            <person name="Trees E."/>
            <person name="Katz L.S."/>
            <person name="Carleton-Romer H.A."/>
            <person name="Stroika S."/>
            <person name="Kucerova Z."/>
            <person name="Roache K.F."/>
            <person name="Sabol A.L."/>
            <person name="Besser J."/>
            <person name="Gerner-Smidt P."/>
        </authorList>
    </citation>
    <scope>NUCLEOTIDE SEQUENCE [LARGE SCALE GENOMIC DNA]</scope>
    <source>
        <strain evidence="1 47">2015L-6227</strain>
        <strain evidence="10 45">PNUSAL000134</strain>
        <strain evidence="4 51">PNUSAL000910</strain>
        <strain evidence="12 52">PNUSAL002180</strain>
        <strain evidence="13 67">PNUSAL002298</strain>
        <strain evidence="24 50">PNUSAL004402</strain>
        <strain evidence="31 70">PNUSAL005692</strain>
    </source>
</reference>
<dbReference type="EMBL" id="AAAJKI010000023">
    <property type="protein sequence ID" value="EAC6548642.1"/>
    <property type="molecule type" value="Genomic_DNA"/>
</dbReference>
<dbReference type="Proteomes" id="UP000376505">
    <property type="component" value="Unassembled WGS sequence"/>
</dbReference>
<dbReference type="EMBL" id="DABJAN010000003">
    <property type="protein sequence ID" value="HAJ9593557.1"/>
    <property type="molecule type" value="Genomic_DNA"/>
</dbReference>
<evidence type="ECO:0000313" key="67">
    <source>
        <dbReference type="Proteomes" id="UP000478682"/>
    </source>
</evidence>
<evidence type="ECO:0000313" key="71">
    <source>
        <dbReference type="Proteomes" id="UP000525850"/>
    </source>
</evidence>
<dbReference type="Proteomes" id="UP000525850">
    <property type="component" value="Unassembled WGS sequence"/>
</dbReference>
<dbReference type="Proteomes" id="UP000364988">
    <property type="component" value="Unassembled WGS sequence"/>
</dbReference>
<evidence type="ECO:0000313" key="64">
    <source>
        <dbReference type="Proteomes" id="UP000455569"/>
    </source>
</evidence>
<dbReference type="EMBL" id="AABAGT010000003">
    <property type="protein sequence ID" value="EAG0866258.1"/>
    <property type="molecule type" value="Genomic_DNA"/>
</dbReference>
<dbReference type="Pfam" id="PF10916">
    <property type="entry name" value="DUF2712"/>
    <property type="match status" value="1"/>
</dbReference>
<dbReference type="EMBL" id="AANCRK010000002">
    <property type="protein sequence ID" value="EDN7714648.1"/>
    <property type="molecule type" value="Genomic_DNA"/>
</dbReference>
<evidence type="ECO:0000313" key="16">
    <source>
        <dbReference type="EMBL" id="EAG2514685.1"/>
    </source>
</evidence>
<evidence type="ECO:0000313" key="4">
    <source>
        <dbReference type="EMBL" id="EAC9038898.1"/>
    </source>
</evidence>